<evidence type="ECO:0000256" key="7">
    <source>
        <dbReference type="SAM" id="Phobius"/>
    </source>
</evidence>
<accession>A0A6G1EVG4</accession>
<dbReference type="GO" id="GO:0006357">
    <property type="term" value="P:regulation of transcription by RNA polymerase II"/>
    <property type="evidence" value="ECO:0007669"/>
    <property type="project" value="InterPro"/>
</dbReference>
<keyword evidence="3" id="KW-0805">Transcription regulation</keyword>
<keyword evidence="10" id="KW-1185">Reference proteome</keyword>
<evidence type="ECO:0000256" key="1">
    <source>
        <dbReference type="ARBA" id="ARBA00004123"/>
    </source>
</evidence>
<evidence type="ECO:0000256" key="4">
    <source>
        <dbReference type="ARBA" id="ARBA00023163"/>
    </source>
</evidence>
<comment type="caution">
    <text evidence="9">The sequence shown here is derived from an EMBL/GenBank/DDBJ whole genome shotgun (WGS) entry which is preliminary data.</text>
</comment>
<keyword evidence="5" id="KW-0539">Nucleus</keyword>
<evidence type="ECO:0000313" key="10">
    <source>
        <dbReference type="Proteomes" id="UP000479710"/>
    </source>
</evidence>
<dbReference type="EMBL" id="SPHZ02000002">
    <property type="protein sequence ID" value="KAF0928626.1"/>
    <property type="molecule type" value="Genomic_DNA"/>
</dbReference>
<comment type="subcellular location">
    <subcellularLocation>
        <location evidence="1">Nucleus</location>
    </subcellularLocation>
</comment>
<dbReference type="GO" id="GO:0016592">
    <property type="term" value="C:mediator complex"/>
    <property type="evidence" value="ECO:0007669"/>
    <property type="project" value="InterPro"/>
</dbReference>
<keyword evidence="4" id="KW-0804">Transcription</keyword>
<dbReference type="PANTHER" id="PTHR46567:SF1">
    <property type="entry name" value="MEDIATOR OF RNA POLYMERASE II TRANSCRIPTION SUBUNIT 12"/>
    <property type="match status" value="1"/>
</dbReference>
<dbReference type="InterPro" id="IPR019035">
    <property type="entry name" value="Mediator_Med12"/>
</dbReference>
<keyword evidence="7" id="KW-0472">Membrane</keyword>
<feature type="compositionally biased region" description="Gly residues" evidence="6">
    <location>
        <begin position="9"/>
        <end position="24"/>
    </location>
</feature>
<dbReference type="Proteomes" id="UP000479710">
    <property type="component" value="Unassembled WGS sequence"/>
</dbReference>
<evidence type="ECO:0000256" key="6">
    <source>
        <dbReference type="SAM" id="MobiDB-lite"/>
    </source>
</evidence>
<comment type="similarity">
    <text evidence="2">Belongs to the Mediator complex subunit 12 family.</text>
</comment>
<evidence type="ECO:0000259" key="8">
    <source>
        <dbReference type="SMART" id="SM01281"/>
    </source>
</evidence>
<dbReference type="OrthoDB" id="20828at2759"/>
<dbReference type="GO" id="GO:0003712">
    <property type="term" value="F:transcription coregulator activity"/>
    <property type="evidence" value="ECO:0007669"/>
    <property type="project" value="InterPro"/>
</dbReference>
<feature type="transmembrane region" description="Helical" evidence="7">
    <location>
        <begin position="303"/>
        <end position="322"/>
    </location>
</feature>
<name>A0A6G1EVG4_9ORYZ</name>
<sequence>MQRYTGAGHNAGFGGGVPGRGMVAGGREKGRPEPASFHGANYPLNSRRQPQVAPYKLKCDKEPLNAKLGAPDFYPQTSSCPEETLTKEYVQSGYRDTVEGIEEAREIVLSQIPYFSKSDIATKCKEALKKRFRAINESRAQKRKAGQVYGVPLSGSLLTKPGIYPEQMHSNEDTRRKWIEALAQPNRHLCSLAEQVPRGFRRKSLFNYLIRYNVPLLRASWLVKVTYLNQYLILAVPDTFVSLDCFPLPSVVAPDVYAVAASFAPPKAHRSQQSSETHDACGNYANEDPGNPSKGFNVKTVKVAAAVSALVVGAIVHGVVSLERMMVVLRLKEGLDILHFLRISKEFAAIVELRSPDECLKALSPLRARLFLNALLDCEIPVKMRDNVCIRSHGVASNNQAADSSGYADSTYFPLLLHILLSSFTVLCCTITIPVQYIYCKASSAISPQLDSYQSLKQMQGSLAFTGS</sequence>
<evidence type="ECO:0000256" key="5">
    <source>
        <dbReference type="ARBA" id="ARBA00023242"/>
    </source>
</evidence>
<dbReference type="Pfam" id="PF09497">
    <property type="entry name" value="Med12"/>
    <property type="match status" value="1"/>
</dbReference>
<gene>
    <name evidence="9" type="ORF">E2562_006063</name>
</gene>
<feature type="domain" description="Mediator complex subunit Med12" evidence="8">
    <location>
        <begin position="163"/>
        <end position="224"/>
    </location>
</feature>
<evidence type="ECO:0000256" key="3">
    <source>
        <dbReference type="ARBA" id="ARBA00023015"/>
    </source>
</evidence>
<reference evidence="9 10" key="1">
    <citation type="submission" date="2019-11" db="EMBL/GenBank/DDBJ databases">
        <title>Whole genome sequence of Oryza granulata.</title>
        <authorList>
            <person name="Li W."/>
        </authorList>
    </citation>
    <scope>NUCLEOTIDE SEQUENCE [LARGE SCALE GENOMIC DNA]</scope>
    <source>
        <strain evidence="10">cv. Menghai</strain>
        <tissue evidence="9">Leaf</tissue>
    </source>
</reference>
<organism evidence="9 10">
    <name type="scientific">Oryza meyeriana var. granulata</name>
    <dbReference type="NCBI Taxonomy" id="110450"/>
    <lineage>
        <taxon>Eukaryota</taxon>
        <taxon>Viridiplantae</taxon>
        <taxon>Streptophyta</taxon>
        <taxon>Embryophyta</taxon>
        <taxon>Tracheophyta</taxon>
        <taxon>Spermatophyta</taxon>
        <taxon>Magnoliopsida</taxon>
        <taxon>Liliopsida</taxon>
        <taxon>Poales</taxon>
        <taxon>Poaceae</taxon>
        <taxon>BOP clade</taxon>
        <taxon>Oryzoideae</taxon>
        <taxon>Oryzeae</taxon>
        <taxon>Oryzinae</taxon>
        <taxon>Oryza</taxon>
        <taxon>Oryza meyeriana</taxon>
    </lineage>
</organism>
<dbReference type="PANTHER" id="PTHR46567">
    <property type="entry name" value="MEDIATOR OF RNA POLYMERASE II TRANSCRIPTION SUBUNIT 12"/>
    <property type="match status" value="1"/>
</dbReference>
<evidence type="ECO:0000256" key="2">
    <source>
        <dbReference type="ARBA" id="ARBA00010289"/>
    </source>
</evidence>
<dbReference type="SMART" id="SM01281">
    <property type="entry name" value="Med12"/>
    <property type="match status" value="1"/>
</dbReference>
<keyword evidence="7" id="KW-0812">Transmembrane</keyword>
<evidence type="ECO:0000313" key="9">
    <source>
        <dbReference type="EMBL" id="KAF0928626.1"/>
    </source>
</evidence>
<dbReference type="AlphaFoldDB" id="A0A6G1EVG4"/>
<proteinExistence type="inferred from homology"/>
<feature type="transmembrane region" description="Helical" evidence="7">
    <location>
        <begin position="415"/>
        <end position="439"/>
    </location>
</feature>
<feature type="region of interest" description="Disordered" evidence="6">
    <location>
        <begin position="1"/>
        <end position="45"/>
    </location>
</feature>
<keyword evidence="7" id="KW-1133">Transmembrane helix</keyword>
<protein>
    <recommendedName>
        <fullName evidence="8">Mediator complex subunit Med12 domain-containing protein</fullName>
    </recommendedName>
</protein>